<feature type="compositionally biased region" description="Low complexity" evidence="1">
    <location>
        <begin position="144"/>
        <end position="155"/>
    </location>
</feature>
<sequence>MNEDKELTEDEELKEDEEPGNRIDKLPSEKTLKNFPIHNPFTILDVNGFDGATAEKKKKPTRQKKFHPVLSLNCLFSENRILGRPIVPLGILNVRYYKASKKLGEGAADNQVDCGSDVGGCFKKQQCVETECGEERRVTTWKQSDSLSTSTGSASPRQSMEWRGKRHKRRSKRHGRGKERTGKWKRGKWHVVERKGRRRGSKKQLVEGSDCGRRNDVIPDNQQQRNSH</sequence>
<evidence type="ECO:0000313" key="3">
    <source>
        <dbReference type="Proteomes" id="UP000008068"/>
    </source>
</evidence>
<organism evidence="3">
    <name type="scientific">Caenorhabditis brenneri</name>
    <name type="common">Nematode worm</name>
    <dbReference type="NCBI Taxonomy" id="135651"/>
    <lineage>
        <taxon>Eukaryota</taxon>
        <taxon>Metazoa</taxon>
        <taxon>Ecdysozoa</taxon>
        <taxon>Nematoda</taxon>
        <taxon>Chromadorea</taxon>
        <taxon>Rhabditida</taxon>
        <taxon>Rhabditina</taxon>
        <taxon>Rhabditomorpha</taxon>
        <taxon>Rhabditoidea</taxon>
        <taxon>Rhabditidae</taxon>
        <taxon>Peloderinae</taxon>
        <taxon>Caenorhabditis</taxon>
    </lineage>
</organism>
<dbReference type="InParanoid" id="G0NEQ2"/>
<feature type="compositionally biased region" description="Basic and acidic residues" evidence="1">
    <location>
        <begin position="19"/>
        <end position="29"/>
    </location>
</feature>
<keyword evidence="3" id="KW-1185">Reference proteome</keyword>
<gene>
    <name evidence="2" type="ORF">CAEBREN_09762</name>
</gene>
<feature type="region of interest" description="Disordered" evidence="1">
    <location>
        <begin position="1"/>
        <end position="29"/>
    </location>
</feature>
<accession>G0NEQ2</accession>
<proteinExistence type="predicted"/>
<reference evidence="3" key="1">
    <citation type="submission" date="2011-07" db="EMBL/GenBank/DDBJ databases">
        <authorList>
            <consortium name="Caenorhabditis brenneri Sequencing and Analysis Consortium"/>
            <person name="Wilson R.K."/>
        </authorList>
    </citation>
    <scope>NUCLEOTIDE SEQUENCE [LARGE SCALE GENOMIC DNA]</scope>
    <source>
        <strain evidence="3">PB2801</strain>
    </source>
</reference>
<dbReference type="Proteomes" id="UP000008068">
    <property type="component" value="Unassembled WGS sequence"/>
</dbReference>
<feature type="compositionally biased region" description="Acidic residues" evidence="1">
    <location>
        <begin position="1"/>
        <end position="18"/>
    </location>
</feature>
<evidence type="ECO:0000313" key="2">
    <source>
        <dbReference type="EMBL" id="EGT58972.1"/>
    </source>
</evidence>
<dbReference type="HOGENOM" id="CLU_1200751_0_0_1"/>
<name>G0NEQ2_CAEBE</name>
<evidence type="ECO:0000256" key="1">
    <source>
        <dbReference type="SAM" id="MobiDB-lite"/>
    </source>
</evidence>
<protein>
    <submittedName>
        <fullName evidence="2">Uncharacterized protein</fullName>
    </submittedName>
</protein>
<feature type="region of interest" description="Disordered" evidence="1">
    <location>
        <begin position="139"/>
        <end position="228"/>
    </location>
</feature>
<dbReference type="AlphaFoldDB" id="G0NEQ2"/>
<dbReference type="EMBL" id="GL379873">
    <property type="protein sequence ID" value="EGT58972.1"/>
    <property type="molecule type" value="Genomic_DNA"/>
</dbReference>
<feature type="compositionally biased region" description="Basic residues" evidence="1">
    <location>
        <begin position="164"/>
        <end position="202"/>
    </location>
</feature>